<dbReference type="InterPro" id="IPR050425">
    <property type="entry name" value="NAD(P)_dehydrat-like"/>
</dbReference>
<feature type="domain" description="NAD-dependent epimerase/dehydratase" evidence="3">
    <location>
        <begin position="15"/>
        <end position="132"/>
    </location>
</feature>
<sequence>MPAFKMGFQKLQGTVCVTGAGGFLGSWVVHLLLSKNYLVRGTVRDPLDEKYAHLNQLPNASSNLKLVKADLLDYPSLFSAIQGCSGVFHVASPLPSSPVDLIEPAVTGTLNVLKACLEAKVERVVVVSSGAALMMNPSWPDTRAMDESCWSDVEHCRAIEVWLLLLSYDVAEALVLVYEKPEAQGRYICTSHSVHVKDIVDILKDEYPSYNYPKK</sequence>
<evidence type="ECO:0000259" key="3">
    <source>
        <dbReference type="Pfam" id="PF01370"/>
    </source>
</evidence>
<dbReference type="Pfam" id="PF01370">
    <property type="entry name" value="Epimerase"/>
    <property type="match status" value="1"/>
</dbReference>
<dbReference type="SUPFAM" id="SSF51735">
    <property type="entry name" value="NAD(P)-binding Rossmann-fold domains"/>
    <property type="match status" value="1"/>
</dbReference>
<gene>
    <name evidence="4" type="ORF">LITE_LOCUS20498</name>
</gene>
<proteinExistence type="predicted"/>
<keyword evidence="5" id="KW-1185">Reference proteome</keyword>
<evidence type="ECO:0000313" key="4">
    <source>
        <dbReference type="EMBL" id="CAI0425664.1"/>
    </source>
</evidence>
<dbReference type="Proteomes" id="UP001154282">
    <property type="component" value="Unassembled WGS sequence"/>
</dbReference>
<keyword evidence="2" id="KW-0560">Oxidoreductase</keyword>
<keyword evidence="1" id="KW-0521">NADP</keyword>
<dbReference type="PANTHER" id="PTHR10366:SF776">
    <property type="entry name" value="NAD(P)-BINDING ROSSMANN-FOLD SUPERFAMILY PROTEIN"/>
    <property type="match status" value="1"/>
</dbReference>
<dbReference type="GO" id="GO:0016616">
    <property type="term" value="F:oxidoreductase activity, acting on the CH-OH group of donors, NAD or NADP as acceptor"/>
    <property type="evidence" value="ECO:0007669"/>
    <property type="project" value="TreeGrafter"/>
</dbReference>
<name>A0AAV0KTD9_9ROSI</name>
<evidence type="ECO:0000256" key="2">
    <source>
        <dbReference type="ARBA" id="ARBA00023002"/>
    </source>
</evidence>
<reference evidence="4" key="1">
    <citation type="submission" date="2022-08" db="EMBL/GenBank/DDBJ databases">
        <authorList>
            <person name="Gutierrez-Valencia J."/>
        </authorList>
    </citation>
    <scope>NUCLEOTIDE SEQUENCE</scope>
</reference>
<protein>
    <recommendedName>
        <fullName evidence="3">NAD-dependent epimerase/dehydratase domain-containing protein</fullName>
    </recommendedName>
</protein>
<dbReference type="Gene3D" id="3.40.50.720">
    <property type="entry name" value="NAD(P)-binding Rossmann-like Domain"/>
    <property type="match status" value="2"/>
</dbReference>
<dbReference type="PANTHER" id="PTHR10366">
    <property type="entry name" value="NAD DEPENDENT EPIMERASE/DEHYDRATASE"/>
    <property type="match status" value="1"/>
</dbReference>
<dbReference type="InterPro" id="IPR001509">
    <property type="entry name" value="Epimerase_deHydtase"/>
</dbReference>
<organism evidence="4 5">
    <name type="scientific">Linum tenue</name>
    <dbReference type="NCBI Taxonomy" id="586396"/>
    <lineage>
        <taxon>Eukaryota</taxon>
        <taxon>Viridiplantae</taxon>
        <taxon>Streptophyta</taxon>
        <taxon>Embryophyta</taxon>
        <taxon>Tracheophyta</taxon>
        <taxon>Spermatophyta</taxon>
        <taxon>Magnoliopsida</taxon>
        <taxon>eudicotyledons</taxon>
        <taxon>Gunneridae</taxon>
        <taxon>Pentapetalae</taxon>
        <taxon>rosids</taxon>
        <taxon>fabids</taxon>
        <taxon>Malpighiales</taxon>
        <taxon>Linaceae</taxon>
        <taxon>Linum</taxon>
    </lineage>
</organism>
<accession>A0AAV0KTD9</accession>
<dbReference type="EMBL" id="CAMGYJ010000005">
    <property type="protein sequence ID" value="CAI0425664.1"/>
    <property type="molecule type" value="Genomic_DNA"/>
</dbReference>
<evidence type="ECO:0000313" key="5">
    <source>
        <dbReference type="Proteomes" id="UP001154282"/>
    </source>
</evidence>
<comment type="caution">
    <text evidence="4">The sequence shown here is derived from an EMBL/GenBank/DDBJ whole genome shotgun (WGS) entry which is preliminary data.</text>
</comment>
<dbReference type="AlphaFoldDB" id="A0AAV0KTD9"/>
<evidence type="ECO:0000256" key="1">
    <source>
        <dbReference type="ARBA" id="ARBA00022857"/>
    </source>
</evidence>
<dbReference type="InterPro" id="IPR036291">
    <property type="entry name" value="NAD(P)-bd_dom_sf"/>
</dbReference>